<dbReference type="GO" id="GO:0016787">
    <property type="term" value="F:hydrolase activity"/>
    <property type="evidence" value="ECO:0007669"/>
    <property type="project" value="UniProtKB-KW"/>
</dbReference>
<dbReference type="PRINTS" id="PR01438">
    <property type="entry name" value="UNVRSLSTRESS"/>
</dbReference>
<name>A0A1X2GAB1_9FUNG</name>
<dbReference type="SUPFAM" id="SSF52402">
    <property type="entry name" value="Adenine nucleotide alpha hydrolases-like"/>
    <property type="match status" value="1"/>
</dbReference>
<feature type="domain" description="UspA" evidence="1">
    <location>
        <begin position="22"/>
        <end position="177"/>
    </location>
</feature>
<evidence type="ECO:0000313" key="2">
    <source>
        <dbReference type="EMBL" id="ORX48256.1"/>
    </source>
</evidence>
<dbReference type="PANTHER" id="PTHR46100:SF4">
    <property type="entry name" value="USPA DOMAIN-CONTAINING PROTEIN"/>
    <property type="match status" value="1"/>
</dbReference>
<keyword evidence="3" id="KW-1185">Reference proteome</keyword>
<dbReference type="InterPro" id="IPR006015">
    <property type="entry name" value="Universal_stress_UspA"/>
</dbReference>
<protein>
    <submittedName>
        <fullName evidence="2">Adenine nucleotide alpha hydrolases-like protein</fullName>
    </submittedName>
</protein>
<reference evidence="2 3" key="1">
    <citation type="submission" date="2016-07" db="EMBL/GenBank/DDBJ databases">
        <title>Pervasive Adenine N6-methylation of Active Genes in Fungi.</title>
        <authorList>
            <consortium name="DOE Joint Genome Institute"/>
            <person name="Mondo S.J."/>
            <person name="Dannebaum R.O."/>
            <person name="Kuo R.C."/>
            <person name="Labutti K."/>
            <person name="Haridas S."/>
            <person name="Kuo A."/>
            <person name="Salamov A."/>
            <person name="Ahrendt S.R."/>
            <person name="Lipzen A."/>
            <person name="Sullivan W."/>
            <person name="Andreopoulos W.B."/>
            <person name="Clum A."/>
            <person name="Lindquist E."/>
            <person name="Daum C."/>
            <person name="Ramamoorthy G.K."/>
            <person name="Gryganskyi A."/>
            <person name="Culley D."/>
            <person name="Magnuson J.K."/>
            <person name="James T.Y."/>
            <person name="O'Malley M.A."/>
            <person name="Stajich J.E."/>
            <person name="Spatafora J.W."/>
            <person name="Visel A."/>
            <person name="Grigoriev I.V."/>
        </authorList>
    </citation>
    <scope>NUCLEOTIDE SEQUENCE [LARGE SCALE GENOMIC DNA]</scope>
    <source>
        <strain evidence="2 3">NRRL 3301</strain>
    </source>
</reference>
<dbReference type="PANTHER" id="PTHR46100">
    <property type="entry name" value="IMP2'P"/>
    <property type="match status" value="1"/>
</dbReference>
<dbReference type="Proteomes" id="UP000242146">
    <property type="component" value="Unassembled WGS sequence"/>
</dbReference>
<evidence type="ECO:0000259" key="1">
    <source>
        <dbReference type="Pfam" id="PF00582"/>
    </source>
</evidence>
<sequence>MNTLQLPPEFLPKPVKSEISPRKIAIAYDQSDQSDATFAKAIRDGFLLPTDDIHIVHITDQDRDWSHLWGTTMSGGATYMVPIEGEREHTSTDISASFASNLLNELKMVLVKNGFQKVTVDSIVGNPKNSIVDYCIDCRPDMLLCSSRGFGSIKGAILGSVSSYLVRHCPCPVMIVKLTDEELAERKKFEGVKKRNFALVSDICHEKSSS</sequence>
<dbReference type="EMBL" id="MCGT01000030">
    <property type="protein sequence ID" value="ORX48256.1"/>
    <property type="molecule type" value="Genomic_DNA"/>
</dbReference>
<dbReference type="Gene3D" id="3.40.50.620">
    <property type="entry name" value="HUPs"/>
    <property type="match status" value="1"/>
</dbReference>
<gene>
    <name evidence="2" type="ORF">DM01DRAFT_1385574</name>
</gene>
<accession>A0A1X2GAB1</accession>
<evidence type="ECO:0000313" key="3">
    <source>
        <dbReference type="Proteomes" id="UP000242146"/>
    </source>
</evidence>
<dbReference type="OrthoDB" id="843225at2759"/>
<keyword evidence="2" id="KW-0378">Hydrolase</keyword>
<dbReference type="InterPro" id="IPR014729">
    <property type="entry name" value="Rossmann-like_a/b/a_fold"/>
</dbReference>
<dbReference type="InterPro" id="IPR006016">
    <property type="entry name" value="UspA"/>
</dbReference>
<dbReference type="CDD" id="cd23659">
    <property type="entry name" value="USP_At3g01520-like"/>
    <property type="match status" value="1"/>
</dbReference>
<dbReference type="Pfam" id="PF00582">
    <property type="entry name" value="Usp"/>
    <property type="match status" value="1"/>
</dbReference>
<proteinExistence type="predicted"/>
<feature type="non-terminal residue" evidence="2">
    <location>
        <position position="1"/>
    </location>
</feature>
<dbReference type="AlphaFoldDB" id="A0A1X2GAB1"/>
<dbReference type="STRING" id="101127.A0A1X2GAB1"/>
<organism evidence="2 3">
    <name type="scientific">Hesseltinella vesiculosa</name>
    <dbReference type="NCBI Taxonomy" id="101127"/>
    <lineage>
        <taxon>Eukaryota</taxon>
        <taxon>Fungi</taxon>
        <taxon>Fungi incertae sedis</taxon>
        <taxon>Mucoromycota</taxon>
        <taxon>Mucoromycotina</taxon>
        <taxon>Mucoromycetes</taxon>
        <taxon>Mucorales</taxon>
        <taxon>Cunninghamellaceae</taxon>
        <taxon>Hesseltinella</taxon>
    </lineage>
</organism>
<comment type="caution">
    <text evidence="2">The sequence shown here is derived from an EMBL/GenBank/DDBJ whole genome shotgun (WGS) entry which is preliminary data.</text>
</comment>